<organism evidence="2 3">
    <name type="scientific">Alkaliphilus hydrothermalis</name>
    <dbReference type="NCBI Taxonomy" id="1482730"/>
    <lineage>
        <taxon>Bacteria</taxon>
        <taxon>Bacillati</taxon>
        <taxon>Bacillota</taxon>
        <taxon>Clostridia</taxon>
        <taxon>Peptostreptococcales</taxon>
        <taxon>Natronincolaceae</taxon>
        <taxon>Alkaliphilus</taxon>
    </lineage>
</organism>
<feature type="transmembrane region" description="Helical" evidence="1">
    <location>
        <begin position="117"/>
        <end position="136"/>
    </location>
</feature>
<sequence>MIGDFLVLSLDRKVINYYIKWGAFKVDSGDYKTLKLLKNNLSVGLQGDLAMLERYINSNAKDIDFYYKDEKVYLRKQNGGDELIYPTDELYNNTQKSTTTAVFNNQESGDEAEKSPLVLISLILLLGIGGIVTIRYRNLP</sequence>
<keyword evidence="1" id="KW-1133">Transmembrane helix</keyword>
<comment type="caution">
    <text evidence="2">The sequence shown here is derived from an EMBL/GenBank/DDBJ whole genome shotgun (WGS) entry which is preliminary data.</text>
</comment>
<gene>
    <name evidence="2" type="ORF">JOC73_000316</name>
</gene>
<dbReference type="EMBL" id="JAFBEE010000001">
    <property type="protein sequence ID" value="MBM7613808.1"/>
    <property type="molecule type" value="Genomic_DNA"/>
</dbReference>
<keyword evidence="1" id="KW-0472">Membrane</keyword>
<proteinExistence type="predicted"/>
<keyword evidence="1" id="KW-0812">Transmembrane</keyword>
<accession>A0ABS2NLI0</accession>
<evidence type="ECO:0008006" key="4">
    <source>
        <dbReference type="Google" id="ProtNLM"/>
    </source>
</evidence>
<evidence type="ECO:0000313" key="2">
    <source>
        <dbReference type="EMBL" id="MBM7613808.1"/>
    </source>
</evidence>
<protein>
    <recommendedName>
        <fullName evidence="4">S-layer family duplication domain-containing protein</fullName>
    </recommendedName>
</protein>
<evidence type="ECO:0000313" key="3">
    <source>
        <dbReference type="Proteomes" id="UP001314796"/>
    </source>
</evidence>
<dbReference type="RefSeq" id="WP_204400073.1">
    <property type="nucleotide sequence ID" value="NZ_JAFBEE010000001.1"/>
</dbReference>
<dbReference type="Proteomes" id="UP001314796">
    <property type="component" value="Unassembled WGS sequence"/>
</dbReference>
<keyword evidence="3" id="KW-1185">Reference proteome</keyword>
<evidence type="ECO:0000256" key="1">
    <source>
        <dbReference type="SAM" id="Phobius"/>
    </source>
</evidence>
<name>A0ABS2NLI0_9FIRM</name>
<reference evidence="2 3" key="1">
    <citation type="submission" date="2021-01" db="EMBL/GenBank/DDBJ databases">
        <title>Genomic Encyclopedia of Type Strains, Phase IV (KMG-IV): sequencing the most valuable type-strain genomes for metagenomic binning, comparative biology and taxonomic classification.</title>
        <authorList>
            <person name="Goeker M."/>
        </authorList>
    </citation>
    <scope>NUCLEOTIDE SEQUENCE [LARGE SCALE GENOMIC DNA]</scope>
    <source>
        <strain evidence="2 3">DSM 25890</strain>
    </source>
</reference>